<dbReference type="InterPro" id="IPR044857">
    <property type="entry name" value="T7SS_EccB_R1"/>
</dbReference>
<dbReference type="NCBIfam" id="TIGR03919">
    <property type="entry name" value="T7SS_EccB"/>
    <property type="match status" value="1"/>
</dbReference>
<keyword evidence="1" id="KW-0472">Membrane</keyword>
<keyword evidence="1" id="KW-0812">Transmembrane</keyword>
<dbReference type="Pfam" id="PF05108">
    <property type="entry name" value="T7SS_ESX1_EccB"/>
    <property type="match status" value="1"/>
</dbReference>
<sequence>MRTRREQVQAQRFVIRRIVSAMLSANPESLELPMRRMGLSILGGAMAAVLIAVGFFVVGFLFPGGATAWKENGTIVIEQETGATYVYNQGTLVPMLNFASARLFVESDAPKVMTIRQKSLENTPRGNPMGIVGAPESVPDKKFLLTMPWQVCSAVSPAAENRLATRVILGAATDPASDLAGRAVLLTTAGQYYLLWNDRLYQVPEQDRTLPAIGMSTADAVEVTPLLLNAIETGPVLSIPIADAGRPARELGGEPRVNGDVFKVETRFYVLDAAGLHLIGELAAKILGWTEGGPQLSAADVTANQSATPVEPERFPQTVPQLAPIDRDQSIAVCGAHSGQATANGTAFSAQVHSPVTGTLTEGVPPTVAGTDPTKTAEYVWQPGGTGVLARAIAADGNTGGTVYLVTNGVKYALTPDAVTRLGFGGSEPQPVFESYLALVPSGPALTALPVI</sequence>
<feature type="transmembrane region" description="Helical" evidence="1">
    <location>
        <begin position="39"/>
        <end position="62"/>
    </location>
</feature>
<dbReference type="Gene3D" id="3.30.2390.20">
    <property type="entry name" value="Type VII secretion system EccB, repeat 1 domain"/>
    <property type="match status" value="1"/>
</dbReference>
<dbReference type="InterPro" id="IPR007795">
    <property type="entry name" value="T7SS_EccB"/>
</dbReference>
<evidence type="ECO:0000313" key="2">
    <source>
        <dbReference type="EMBL" id="MBB6032872.1"/>
    </source>
</evidence>
<gene>
    <name evidence="2" type="ORF">HNR73_000719</name>
</gene>
<dbReference type="RefSeq" id="WP_184785806.1">
    <property type="nucleotide sequence ID" value="NZ_BONT01000020.1"/>
</dbReference>
<proteinExistence type="predicted"/>
<evidence type="ECO:0000256" key="1">
    <source>
        <dbReference type="SAM" id="Phobius"/>
    </source>
</evidence>
<dbReference type="AlphaFoldDB" id="A0A841FH36"/>
<keyword evidence="3" id="KW-1185">Reference proteome</keyword>
<name>A0A841FH36_9ACTN</name>
<organism evidence="2 3">
    <name type="scientific">Phytomonospora endophytica</name>
    <dbReference type="NCBI Taxonomy" id="714109"/>
    <lineage>
        <taxon>Bacteria</taxon>
        <taxon>Bacillati</taxon>
        <taxon>Actinomycetota</taxon>
        <taxon>Actinomycetes</taxon>
        <taxon>Micromonosporales</taxon>
        <taxon>Micromonosporaceae</taxon>
        <taxon>Phytomonospora</taxon>
    </lineage>
</organism>
<comment type="caution">
    <text evidence="2">The sequence shown here is derived from an EMBL/GenBank/DDBJ whole genome shotgun (WGS) entry which is preliminary data.</text>
</comment>
<dbReference type="GO" id="GO:0005576">
    <property type="term" value="C:extracellular region"/>
    <property type="evidence" value="ECO:0007669"/>
    <property type="project" value="TreeGrafter"/>
</dbReference>
<dbReference type="PANTHER" id="PTHR40765:SF2">
    <property type="entry name" value="ESX-2 SECRETION SYSTEM ATPASE ECCB2"/>
    <property type="match status" value="1"/>
</dbReference>
<dbReference type="PANTHER" id="PTHR40765">
    <property type="entry name" value="ESX-2 SECRETION SYSTEM ATPASE ECCB2"/>
    <property type="match status" value="1"/>
</dbReference>
<keyword evidence="1" id="KW-1133">Transmembrane helix</keyword>
<reference evidence="2 3" key="1">
    <citation type="submission" date="2020-08" db="EMBL/GenBank/DDBJ databases">
        <title>Genomic Encyclopedia of Type Strains, Phase IV (KMG-IV): sequencing the most valuable type-strain genomes for metagenomic binning, comparative biology and taxonomic classification.</title>
        <authorList>
            <person name="Goeker M."/>
        </authorList>
    </citation>
    <scope>NUCLEOTIDE SEQUENCE [LARGE SCALE GENOMIC DNA]</scope>
    <source>
        <strain evidence="2 3">YIM 65646</strain>
    </source>
</reference>
<dbReference type="Proteomes" id="UP000548476">
    <property type="component" value="Unassembled WGS sequence"/>
</dbReference>
<dbReference type="EMBL" id="JACHGT010000002">
    <property type="protein sequence ID" value="MBB6032872.1"/>
    <property type="molecule type" value="Genomic_DNA"/>
</dbReference>
<protein>
    <submittedName>
        <fullName evidence="2">Type VII secretion protein EccB</fullName>
    </submittedName>
</protein>
<accession>A0A841FH36</accession>
<evidence type="ECO:0000313" key="3">
    <source>
        <dbReference type="Proteomes" id="UP000548476"/>
    </source>
</evidence>